<feature type="compositionally biased region" description="Polar residues" evidence="14">
    <location>
        <begin position="141"/>
        <end position="151"/>
    </location>
</feature>
<organism evidence="15 16">
    <name type="scientific">Stephania japonica</name>
    <dbReference type="NCBI Taxonomy" id="461633"/>
    <lineage>
        <taxon>Eukaryota</taxon>
        <taxon>Viridiplantae</taxon>
        <taxon>Streptophyta</taxon>
        <taxon>Embryophyta</taxon>
        <taxon>Tracheophyta</taxon>
        <taxon>Spermatophyta</taxon>
        <taxon>Magnoliopsida</taxon>
        <taxon>Ranunculales</taxon>
        <taxon>Menispermaceae</taxon>
        <taxon>Menispermoideae</taxon>
        <taxon>Cissampelideae</taxon>
        <taxon>Stephania</taxon>
    </lineage>
</organism>
<comment type="similarity">
    <text evidence="3 13">Belongs to the cytochrome P450 family.</text>
</comment>
<evidence type="ECO:0000256" key="2">
    <source>
        <dbReference type="ARBA" id="ARBA00004167"/>
    </source>
</evidence>
<evidence type="ECO:0000256" key="4">
    <source>
        <dbReference type="ARBA" id="ARBA00022617"/>
    </source>
</evidence>
<evidence type="ECO:0000256" key="7">
    <source>
        <dbReference type="ARBA" id="ARBA00022989"/>
    </source>
</evidence>
<evidence type="ECO:0000256" key="14">
    <source>
        <dbReference type="SAM" id="MobiDB-lite"/>
    </source>
</evidence>
<keyword evidence="16" id="KW-1185">Reference proteome</keyword>
<dbReference type="PANTHER" id="PTHR47953:SF19">
    <property type="entry name" value="OS06G0641600 PROTEIN"/>
    <property type="match status" value="1"/>
</dbReference>
<comment type="cofactor">
    <cofactor evidence="1 12">
        <name>heme</name>
        <dbReference type="ChEBI" id="CHEBI:30413"/>
    </cofactor>
</comment>
<evidence type="ECO:0000256" key="8">
    <source>
        <dbReference type="ARBA" id="ARBA00023002"/>
    </source>
</evidence>
<dbReference type="InterPro" id="IPR036396">
    <property type="entry name" value="Cyt_P450_sf"/>
</dbReference>
<evidence type="ECO:0008006" key="17">
    <source>
        <dbReference type="Google" id="ProtNLM"/>
    </source>
</evidence>
<dbReference type="EMBL" id="JBBNAE010000005">
    <property type="protein sequence ID" value="KAK9123649.1"/>
    <property type="molecule type" value="Genomic_DNA"/>
</dbReference>
<dbReference type="GO" id="GO:0020037">
    <property type="term" value="F:heme binding"/>
    <property type="evidence" value="ECO:0007669"/>
    <property type="project" value="InterPro"/>
</dbReference>
<dbReference type="GO" id="GO:0004497">
    <property type="term" value="F:monooxygenase activity"/>
    <property type="evidence" value="ECO:0007669"/>
    <property type="project" value="UniProtKB-KW"/>
</dbReference>
<dbReference type="GO" id="GO:0044550">
    <property type="term" value="P:secondary metabolite biosynthetic process"/>
    <property type="evidence" value="ECO:0007669"/>
    <property type="project" value="UniProtKB-ARBA"/>
</dbReference>
<comment type="caution">
    <text evidence="15">The sequence shown here is derived from an EMBL/GenBank/DDBJ whole genome shotgun (WGS) entry which is preliminary data.</text>
</comment>
<keyword evidence="7" id="KW-1133">Transmembrane helix</keyword>
<dbReference type="InterPro" id="IPR052306">
    <property type="entry name" value="CYP450_71D"/>
</dbReference>
<reference evidence="15 16" key="1">
    <citation type="submission" date="2024-01" db="EMBL/GenBank/DDBJ databases">
        <title>Genome assemblies of Stephania.</title>
        <authorList>
            <person name="Yang L."/>
        </authorList>
    </citation>
    <scope>NUCLEOTIDE SEQUENCE [LARGE SCALE GENOMIC DNA]</scope>
    <source>
        <strain evidence="15">QJT</strain>
        <tissue evidence="15">Leaf</tissue>
    </source>
</reference>
<evidence type="ECO:0000256" key="13">
    <source>
        <dbReference type="RuleBase" id="RU000461"/>
    </source>
</evidence>
<name>A0AAP0IXJ6_9MAGN</name>
<dbReference type="Proteomes" id="UP001417504">
    <property type="component" value="Unassembled WGS sequence"/>
</dbReference>
<dbReference type="InterPro" id="IPR017972">
    <property type="entry name" value="Cyt_P450_CS"/>
</dbReference>
<evidence type="ECO:0000256" key="10">
    <source>
        <dbReference type="ARBA" id="ARBA00023033"/>
    </source>
</evidence>
<keyword evidence="9 12" id="KW-0408">Iron</keyword>
<accession>A0AAP0IXJ6</accession>
<dbReference type="InterPro" id="IPR001128">
    <property type="entry name" value="Cyt_P450"/>
</dbReference>
<keyword evidence="11" id="KW-0472">Membrane</keyword>
<dbReference type="AlphaFoldDB" id="A0AAP0IXJ6"/>
<dbReference type="Pfam" id="PF00067">
    <property type="entry name" value="p450"/>
    <property type="match status" value="1"/>
</dbReference>
<keyword evidence="10 13" id="KW-0503">Monooxygenase</keyword>
<dbReference type="PRINTS" id="PR00463">
    <property type="entry name" value="EP450I"/>
</dbReference>
<keyword evidence="4 12" id="KW-0349">Heme</keyword>
<protein>
    <recommendedName>
        <fullName evidence="17">Cytochrome P450</fullName>
    </recommendedName>
</protein>
<evidence type="ECO:0000256" key="11">
    <source>
        <dbReference type="ARBA" id="ARBA00023136"/>
    </source>
</evidence>
<feature type="region of interest" description="Disordered" evidence="14">
    <location>
        <begin position="132"/>
        <end position="151"/>
    </location>
</feature>
<evidence type="ECO:0000256" key="5">
    <source>
        <dbReference type="ARBA" id="ARBA00022692"/>
    </source>
</evidence>
<keyword evidence="8 13" id="KW-0560">Oxidoreductase</keyword>
<evidence type="ECO:0000256" key="6">
    <source>
        <dbReference type="ARBA" id="ARBA00022723"/>
    </source>
</evidence>
<evidence type="ECO:0000313" key="16">
    <source>
        <dbReference type="Proteomes" id="UP001417504"/>
    </source>
</evidence>
<evidence type="ECO:0000256" key="1">
    <source>
        <dbReference type="ARBA" id="ARBA00001971"/>
    </source>
</evidence>
<proteinExistence type="inferred from homology"/>
<dbReference type="GO" id="GO:0016705">
    <property type="term" value="F:oxidoreductase activity, acting on paired donors, with incorporation or reduction of molecular oxygen"/>
    <property type="evidence" value="ECO:0007669"/>
    <property type="project" value="InterPro"/>
</dbReference>
<evidence type="ECO:0000256" key="9">
    <source>
        <dbReference type="ARBA" id="ARBA00023004"/>
    </source>
</evidence>
<evidence type="ECO:0000313" key="15">
    <source>
        <dbReference type="EMBL" id="KAK9123649.1"/>
    </source>
</evidence>
<dbReference type="PANTHER" id="PTHR47953">
    <property type="entry name" value="OS08G0105600 PROTEIN"/>
    <property type="match status" value="1"/>
</dbReference>
<dbReference type="GO" id="GO:0005506">
    <property type="term" value="F:iron ion binding"/>
    <property type="evidence" value="ECO:0007669"/>
    <property type="project" value="InterPro"/>
</dbReference>
<dbReference type="InterPro" id="IPR002401">
    <property type="entry name" value="Cyt_P450_E_grp-I"/>
</dbReference>
<keyword evidence="5" id="KW-0812">Transmembrane</keyword>
<dbReference type="PROSITE" id="PS00086">
    <property type="entry name" value="CYTOCHROME_P450"/>
    <property type="match status" value="1"/>
</dbReference>
<gene>
    <name evidence="15" type="ORF">Sjap_013251</name>
</gene>
<keyword evidence="6 12" id="KW-0479">Metal-binding</keyword>
<feature type="binding site" description="axial binding residue" evidence="12">
    <location>
        <position position="82"/>
    </location>
    <ligand>
        <name>heme</name>
        <dbReference type="ChEBI" id="CHEBI:30413"/>
    </ligand>
    <ligandPart>
        <name>Fe</name>
        <dbReference type="ChEBI" id="CHEBI:18248"/>
    </ligandPart>
</feature>
<sequence>MSELIRNPRIMKKAQEEVRRIVREKGKLKLDEEDIQEMDYLKDPDTWSCAEEFIPERFIGSKFDFKGLDFEYFPFGSGRRICPGISFGSAVVELVLANLLFWFDWQMPGGADEKGLNMTDSFQTLGAREFSQPPPGEHIYQSHNNLSEHIN</sequence>
<comment type="subcellular location">
    <subcellularLocation>
        <location evidence="2">Membrane</location>
        <topology evidence="2">Single-pass membrane protein</topology>
    </subcellularLocation>
</comment>
<dbReference type="Gene3D" id="1.10.630.10">
    <property type="entry name" value="Cytochrome P450"/>
    <property type="match status" value="2"/>
</dbReference>
<evidence type="ECO:0000256" key="3">
    <source>
        <dbReference type="ARBA" id="ARBA00010617"/>
    </source>
</evidence>
<evidence type="ECO:0000256" key="12">
    <source>
        <dbReference type="PIRSR" id="PIRSR602401-1"/>
    </source>
</evidence>
<dbReference type="SUPFAM" id="SSF48264">
    <property type="entry name" value="Cytochrome P450"/>
    <property type="match status" value="1"/>
</dbReference>